<name>A0A8E0MET6_LACPA</name>
<evidence type="ECO:0000313" key="8">
    <source>
        <dbReference type="Proteomes" id="UP000014252"/>
    </source>
</evidence>
<dbReference type="GO" id="GO:0030153">
    <property type="term" value="P:bacteriocin immunity"/>
    <property type="evidence" value="ECO:0007669"/>
    <property type="project" value="InterPro"/>
</dbReference>
<dbReference type="PANTHER" id="PTHR43774:SF1">
    <property type="entry name" value="PEPTIDE METHIONINE SULFOXIDE REDUCTASE MSRA 2"/>
    <property type="match status" value="1"/>
</dbReference>
<dbReference type="EMBL" id="ANKD01000351">
    <property type="protein sequence ID" value="EPC74591.1"/>
    <property type="molecule type" value="Genomic_DNA"/>
</dbReference>
<comment type="catalytic activity">
    <reaction evidence="5">
        <text>[thioredoxin]-disulfide + L-methionine + H2O = L-methionine (S)-S-oxide + [thioredoxin]-dithiol</text>
        <dbReference type="Rhea" id="RHEA:19993"/>
        <dbReference type="Rhea" id="RHEA-COMP:10698"/>
        <dbReference type="Rhea" id="RHEA-COMP:10700"/>
        <dbReference type="ChEBI" id="CHEBI:15377"/>
        <dbReference type="ChEBI" id="CHEBI:29950"/>
        <dbReference type="ChEBI" id="CHEBI:50058"/>
        <dbReference type="ChEBI" id="CHEBI:57844"/>
        <dbReference type="ChEBI" id="CHEBI:58772"/>
        <dbReference type="EC" id="1.8.4.11"/>
    </reaction>
</comment>
<dbReference type="PANTHER" id="PTHR43774">
    <property type="entry name" value="PEPTIDE METHIONINE SULFOXIDE REDUCTASE"/>
    <property type="match status" value="1"/>
</dbReference>
<dbReference type="GO" id="GO:0008113">
    <property type="term" value="F:peptide-methionine (S)-S-oxide reductase activity"/>
    <property type="evidence" value="ECO:0007669"/>
    <property type="project" value="UniProtKB-EC"/>
</dbReference>
<dbReference type="Proteomes" id="UP000014252">
    <property type="component" value="Unassembled WGS sequence"/>
</dbReference>
<keyword evidence="3" id="KW-0560">Oxidoreductase</keyword>
<sequence length="285" mass="32213">DKHIKGAGDMEQDVFLAKVTNLMLAPGTRAFEREQLRQAKHLVEAGRPVAEGWAQLESSLRPLAMRDNLTPDVSDFYRAETGDPAGAVQTDLSAHFDRDMPFQERAIFAGGCFWCMVEPFVDLPGITAVTSGYTGGHSAHPTYEQVIGGYTGHVEAVEIIFDTRKMSYAALVALYFQLTDPTDALGQFQDRGSQYRPVIFAKDDMQRQIAEAAKAELAASGRYLRPIITAIEPVATFWPAENYHQDFYKKNPKRYQMVERTRRQFLQFQRAQGNLRVMLKRRKKA</sequence>
<dbReference type="InterPro" id="IPR002569">
    <property type="entry name" value="Met_Sox_Rdtase_MsrA_dom"/>
</dbReference>
<accession>A0A8E0MET6</accession>
<dbReference type="Gene3D" id="3.30.1060.10">
    <property type="entry name" value="Peptide methionine sulphoxide reductase MsrA"/>
    <property type="match status" value="1"/>
</dbReference>
<dbReference type="AlphaFoldDB" id="A0A8E0MET6"/>
<evidence type="ECO:0000259" key="6">
    <source>
        <dbReference type="Pfam" id="PF01625"/>
    </source>
</evidence>
<evidence type="ECO:0000256" key="5">
    <source>
        <dbReference type="ARBA" id="ARBA00048782"/>
    </source>
</evidence>
<evidence type="ECO:0000313" key="7">
    <source>
        <dbReference type="EMBL" id="EPC74591.1"/>
    </source>
</evidence>
<dbReference type="HAMAP" id="MF_01401">
    <property type="entry name" value="MsrA"/>
    <property type="match status" value="1"/>
</dbReference>
<dbReference type="CDD" id="cd21059">
    <property type="entry name" value="LciA-like"/>
    <property type="match status" value="1"/>
</dbReference>
<gene>
    <name evidence="7" type="ORF">Lpp71_07606</name>
</gene>
<proteinExistence type="inferred from homology"/>
<evidence type="ECO:0000256" key="2">
    <source>
        <dbReference type="ARBA" id="ARBA00012502"/>
    </source>
</evidence>
<dbReference type="InterPro" id="IPR015046">
    <property type="entry name" value="LciA_Immunity-like"/>
</dbReference>
<organism evidence="7 8">
    <name type="scientific">Lacticaseibacillus paracasei subsp. paracasei Lpp71</name>
    <dbReference type="NCBI Taxonomy" id="1256207"/>
    <lineage>
        <taxon>Bacteria</taxon>
        <taxon>Bacillati</taxon>
        <taxon>Bacillota</taxon>
        <taxon>Bacilli</taxon>
        <taxon>Lactobacillales</taxon>
        <taxon>Lactobacillaceae</taxon>
        <taxon>Lacticaseibacillus</taxon>
    </lineage>
</organism>
<dbReference type="SUPFAM" id="SSF55068">
    <property type="entry name" value="Peptide methionine sulfoxide reductase"/>
    <property type="match status" value="1"/>
</dbReference>
<dbReference type="InterPro" id="IPR036509">
    <property type="entry name" value="Met_Sox_Rdtase_MsrA_sf"/>
</dbReference>
<dbReference type="NCBIfam" id="TIGR00401">
    <property type="entry name" value="msrA"/>
    <property type="match status" value="1"/>
</dbReference>
<dbReference type="EC" id="1.8.4.11" evidence="2"/>
<comment type="similarity">
    <text evidence="1">Belongs to the MsrA Met sulfoxide reductase family.</text>
</comment>
<feature type="domain" description="Peptide methionine sulphoxide reductase MsrA" evidence="6">
    <location>
        <begin position="106"/>
        <end position="256"/>
    </location>
</feature>
<dbReference type="Pfam" id="PF08951">
    <property type="entry name" value="EntA_Immun"/>
    <property type="match status" value="1"/>
</dbReference>
<feature type="non-terminal residue" evidence="7">
    <location>
        <position position="1"/>
    </location>
</feature>
<comment type="catalytic activity">
    <reaction evidence="4">
        <text>L-methionyl-[protein] + [thioredoxin]-disulfide + H2O = L-methionyl-(S)-S-oxide-[protein] + [thioredoxin]-dithiol</text>
        <dbReference type="Rhea" id="RHEA:14217"/>
        <dbReference type="Rhea" id="RHEA-COMP:10698"/>
        <dbReference type="Rhea" id="RHEA-COMP:10700"/>
        <dbReference type="Rhea" id="RHEA-COMP:12313"/>
        <dbReference type="Rhea" id="RHEA-COMP:12315"/>
        <dbReference type="ChEBI" id="CHEBI:15377"/>
        <dbReference type="ChEBI" id="CHEBI:16044"/>
        <dbReference type="ChEBI" id="CHEBI:29950"/>
        <dbReference type="ChEBI" id="CHEBI:44120"/>
        <dbReference type="ChEBI" id="CHEBI:50058"/>
        <dbReference type="EC" id="1.8.4.11"/>
    </reaction>
</comment>
<reference evidence="7 8" key="1">
    <citation type="journal article" date="2013" name="PLoS ONE">
        <title>Lactobacillus paracasei comparative genomics: towards species pan-genome definition and exploitation of diversity.</title>
        <authorList>
            <person name="Smokvina T."/>
            <person name="Wels M."/>
            <person name="Polka J."/>
            <person name="Chervaux C."/>
            <person name="Brisse S."/>
            <person name="Boekhorst J."/>
            <person name="van Hylckama Vlieg J.E."/>
            <person name="Siezen R.J."/>
        </authorList>
    </citation>
    <scope>NUCLEOTIDE SEQUENCE [LARGE SCALE GENOMIC DNA]</scope>
    <source>
        <strain evidence="7 8">Lpp71</strain>
    </source>
</reference>
<evidence type="ECO:0000256" key="4">
    <source>
        <dbReference type="ARBA" id="ARBA00047806"/>
    </source>
</evidence>
<evidence type="ECO:0000256" key="3">
    <source>
        <dbReference type="ARBA" id="ARBA00023002"/>
    </source>
</evidence>
<protein>
    <recommendedName>
        <fullName evidence="2">peptide-methionine (S)-S-oxide reductase</fullName>
        <ecNumber evidence="2">1.8.4.11</ecNumber>
    </recommendedName>
</protein>
<dbReference type="Pfam" id="PF01625">
    <property type="entry name" value="PMSR"/>
    <property type="match status" value="1"/>
</dbReference>
<evidence type="ECO:0000256" key="1">
    <source>
        <dbReference type="ARBA" id="ARBA00005591"/>
    </source>
</evidence>
<comment type="caution">
    <text evidence="7">The sequence shown here is derived from an EMBL/GenBank/DDBJ whole genome shotgun (WGS) entry which is preliminary data.</text>
</comment>